<evidence type="ECO:0000313" key="1">
    <source>
        <dbReference type="EMBL" id="SOD82455.1"/>
    </source>
</evidence>
<name>A0A286FGV2_9BACT</name>
<gene>
    <name evidence="1" type="ORF">SAMN06269250_2145</name>
</gene>
<dbReference type="AlphaFoldDB" id="A0A286FGV2"/>
<dbReference type="EMBL" id="OCNH01000001">
    <property type="protein sequence ID" value="SOD82455.1"/>
    <property type="molecule type" value="Genomic_DNA"/>
</dbReference>
<organism evidence="1 2">
    <name type="scientific">Spirosoma fluviale</name>
    <dbReference type="NCBI Taxonomy" id="1597977"/>
    <lineage>
        <taxon>Bacteria</taxon>
        <taxon>Pseudomonadati</taxon>
        <taxon>Bacteroidota</taxon>
        <taxon>Cytophagia</taxon>
        <taxon>Cytophagales</taxon>
        <taxon>Cytophagaceae</taxon>
        <taxon>Spirosoma</taxon>
    </lineage>
</organism>
<accession>A0A286FGV2</accession>
<keyword evidence="2" id="KW-1185">Reference proteome</keyword>
<evidence type="ECO:0000313" key="2">
    <source>
        <dbReference type="Proteomes" id="UP000219452"/>
    </source>
</evidence>
<protein>
    <submittedName>
        <fullName evidence="1">Uncharacterized protein</fullName>
    </submittedName>
</protein>
<dbReference type="Proteomes" id="UP000219452">
    <property type="component" value="Unassembled WGS sequence"/>
</dbReference>
<proteinExistence type="predicted"/>
<dbReference type="RefSeq" id="WP_245877791.1">
    <property type="nucleotide sequence ID" value="NZ_OCNH01000001.1"/>
</dbReference>
<sequence length="283" mass="32237">MHNQIPLMPLLSRLLRKLILLSLFIPVHYYGHAQSTTPQKKYMYLIYHKLSPGLTIQDALPVEREWKKINQAAVDEGKLEGWYMTVKQFTSNPNQTEYDYVTRIVTPEMAIKGASPEALARIYGDSVQAKMADLQKRDRQTAPVVKIEIWEINDGTFAPKFAPDGTQFMIVDRIRRRTPGADYDGVVGQLKKLSTERIKRGNLLGWDFSSLVIPNGSEKGYEFSIAHYVTSLGAVGNPVLADSPTPIMPAQAYKQLRSQTAQVFDFTRQEVYRFMEYTTRPTN</sequence>
<reference evidence="2" key="1">
    <citation type="submission" date="2017-09" db="EMBL/GenBank/DDBJ databases">
        <authorList>
            <person name="Varghese N."/>
            <person name="Submissions S."/>
        </authorList>
    </citation>
    <scope>NUCLEOTIDE SEQUENCE [LARGE SCALE GENOMIC DNA]</scope>
    <source>
        <strain evidence="2">DSM 29961</strain>
    </source>
</reference>